<dbReference type="AlphaFoldDB" id="A0A1H7LTS5"/>
<sequence>MPHQCTTCGKVFPDGSKEMLSGCPSCGGNKFQFQPASTTSDTGSADGSDNTGAPDSAGSQDLTSSAADAVRRRAAQNDARPTTEDEETTVQDWVNSQSQPARGSRRGSDARGDSDRQRGSDSRREPDRQPPKERQPPQTRTDDRADPKQTSKDDASERGWGEWPSQSGTEPEPASARDDRPDAVSSTGPDPREGSERPTQRSPRKTNRGIRARTEDEEDNSQRSARSDVVTPEELAALDSSRRNQDDKPQRGPPTETTEPQQPPSEAQQPPSEAQQPPSDAQQPPSDAQQPPSNTQQPPSDAQQPQTDAPADVPTDADGHVVEPPSDDRPDLDQLREELNDQFESIKIVNPGQYELNLMELYDRDEYIISLREDGRYVIEVPDSWGPGDRDD</sequence>
<dbReference type="EMBL" id="FOAD01000002">
    <property type="protein sequence ID" value="SEL02108.1"/>
    <property type="molecule type" value="Genomic_DNA"/>
</dbReference>
<feature type="compositionally biased region" description="Low complexity" evidence="1">
    <location>
        <begin position="36"/>
        <end position="52"/>
    </location>
</feature>
<gene>
    <name evidence="2" type="ORF">SAMN04488691_102412</name>
</gene>
<name>A0A1H7LTS5_HALLR</name>
<evidence type="ECO:0000256" key="1">
    <source>
        <dbReference type="SAM" id="MobiDB-lite"/>
    </source>
</evidence>
<dbReference type="Proteomes" id="UP000183894">
    <property type="component" value="Unassembled WGS sequence"/>
</dbReference>
<feature type="compositionally biased region" description="Basic and acidic residues" evidence="1">
    <location>
        <begin position="106"/>
        <end position="160"/>
    </location>
</feature>
<dbReference type="OrthoDB" id="78050at2157"/>
<feature type="compositionally biased region" description="Basic and acidic residues" evidence="1">
    <location>
        <begin position="317"/>
        <end position="336"/>
    </location>
</feature>
<feature type="compositionally biased region" description="Low complexity" evidence="1">
    <location>
        <begin position="253"/>
        <end position="300"/>
    </location>
</feature>
<protein>
    <recommendedName>
        <fullName evidence="4">Origin-associated protein OapC</fullName>
    </recommendedName>
</protein>
<feature type="compositionally biased region" description="Basic residues" evidence="1">
    <location>
        <begin position="202"/>
        <end position="211"/>
    </location>
</feature>
<feature type="compositionally biased region" description="Basic and acidic residues" evidence="1">
    <location>
        <begin position="190"/>
        <end position="199"/>
    </location>
</feature>
<reference evidence="2 3" key="1">
    <citation type="submission" date="2016-10" db="EMBL/GenBank/DDBJ databases">
        <authorList>
            <person name="de Groot N.N."/>
        </authorList>
    </citation>
    <scope>NUCLEOTIDE SEQUENCE [LARGE SCALE GENOMIC DNA]</scope>
    <source>
        <strain evidence="2 3">CDM_5</strain>
    </source>
</reference>
<feature type="compositionally biased region" description="Low complexity" evidence="1">
    <location>
        <begin position="307"/>
        <end position="316"/>
    </location>
</feature>
<evidence type="ECO:0000313" key="3">
    <source>
        <dbReference type="Proteomes" id="UP000183894"/>
    </source>
</evidence>
<accession>A0A1H7LTS5</accession>
<evidence type="ECO:0008006" key="4">
    <source>
        <dbReference type="Google" id="ProtNLM"/>
    </source>
</evidence>
<dbReference type="InterPro" id="IPR018645">
    <property type="entry name" value="OapC-like"/>
</dbReference>
<feature type="region of interest" description="Disordered" evidence="1">
    <location>
        <begin position="25"/>
        <end position="336"/>
    </location>
</feature>
<evidence type="ECO:0000313" key="2">
    <source>
        <dbReference type="EMBL" id="SEL02108.1"/>
    </source>
</evidence>
<feature type="compositionally biased region" description="Polar residues" evidence="1">
    <location>
        <begin position="90"/>
        <end position="101"/>
    </location>
</feature>
<proteinExistence type="predicted"/>
<dbReference type="RefSeq" id="WP_074792995.1">
    <property type="nucleotide sequence ID" value="NZ_FOAD01000002.1"/>
</dbReference>
<organism evidence="2 3">
    <name type="scientific">Haloferax larsenii</name>
    <dbReference type="NCBI Taxonomy" id="302484"/>
    <lineage>
        <taxon>Archaea</taxon>
        <taxon>Methanobacteriati</taxon>
        <taxon>Methanobacteriota</taxon>
        <taxon>Stenosarchaea group</taxon>
        <taxon>Halobacteria</taxon>
        <taxon>Halobacteriales</taxon>
        <taxon>Haloferacaceae</taxon>
        <taxon>Haloferax</taxon>
    </lineage>
</organism>
<dbReference type="Pfam" id="PF09845">
    <property type="entry name" value="OapC"/>
    <property type="match status" value="2"/>
</dbReference>
<feature type="compositionally biased region" description="Basic and acidic residues" evidence="1">
    <location>
        <begin position="240"/>
        <end position="250"/>
    </location>
</feature>